<evidence type="ECO:0000256" key="6">
    <source>
        <dbReference type="RuleBase" id="RU003830"/>
    </source>
</evidence>
<evidence type="ECO:0000313" key="9">
    <source>
        <dbReference type="Proteomes" id="UP000682733"/>
    </source>
</evidence>
<evidence type="ECO:0000256" key="2">
    <source>
        <dbReference type="ARBA" id="ARBA00022980"/>
    </source>
</evidence>
<evidence type="ECO:0000256" key="3">
    <source>
        <dbReference type="ARBA" id="ARBA00023274"/>
    </source>
</evidence>
<comment type="similarity">
    <text evidence="1 6">Belongs to the universal ribosomal protein uS13 family.</text>
</comment>
<keyword evidence="3 6" id="KW-0687">Ribonucleoprotein</keyword>
<dbReference type="EMBL" id="CAJNOK010000442">
    <property type="protein sequence ID" value="CAF0753631.1"/>
    <property type="molecule type" value="Genomic_DNA"/>
</dbReference>
<dbReference type="Gene3D" id="1.10.8.50">
    <property type="match status" value="1"/>
</dbReference>
<dbReference type="Proteomes" id="UP000682733">
    <property type="component" value="Unassembled WGS sequence"/>
</dbReference>
<evidence type="ECO:0000256" key="1">
    <source>
        <dbReference type="ARBA" id="ARBA00008080"/>
    </source>
</evidence>
<evidence type="ECO:0000313" key="8">
    <source>
        <dbReference type="EMBL" id="CAF3532580.1"/>
    </source>
</evidence>
<sequence length="85" mass="9488">MARLLGIDIPNNKRVLISLTYVFGIGRTLSAKILQDAGVDGNIRVKELTEEQLAKIRNATTKHTLEGDLRRNQAMDIKRLIETGT</sequence>
<dbReference type="AlphaFoldDB" id="A0A8S2GLP9"/>
<keyword evidence="2 6" id="KW-0689">Ribosomal protein</keyword>
<dbReference type="Proteomes" id="UP000677228">
    <property type="component" value="Unassembled WGS sequence"/>
</dbReference>
<reference evidence="8" key="1">
    <citation type="submission" date="2021-02" db="EMBL/GenBank/DDBJ databases">
        <authorList>
            <person name="Nowell W R."/>
        </authorList>
    </citation>
    <scope>NUCLEOTIDE SEQUENCE</scope>
</reference>
<dbReference type="GO" id="GO:0003735">
    <property type="term" value="F:structural constituent of ribosome"/>
    <property type="evidence" value="ECO:0007669"/>
    <property type="project" value="InterPro"/>
</dbReference>
<dbReference type="PIRSF" id="PIRSF002134">
    <property type="entry name" value="Ribosomal_S13"/>
    <property type="match status" value="1"/>
</dbReference>
<accession>A0A8S2GLP9</accession>
<protein>
    <recommendedName>
        <fullName evidence="4">Small ribosomal subunit protein uS13</fullName>
    </recommendedName>
    <alternativeName>
        <fullName evidence="5">40S ribosomal protein S18</fullName>
    </alternativeName>
</protein>
<dbReference type="GO" id="GO:0015935">
    <property type="term" value="C:small ribosomal subunit"/>
    <property type="evidence" value="ECO:0007669"/>
    <property type="project" value="TreeGrafter"/>
</dbReference>
<dbReference type="Pfam" id="PF00416">
    <property type="entry name" value="Ribosomal_S13"/>
    <property type="match status" value="1"/>
</dbReference>
<dbReference type="InterPro" id="IPR001892">
    <property type="entry name" value="Ribosomal_uS13"/>
</dbReference>
<dbReference type="GO" id="GO:0006412">
    <property type="term" value="P:translation"/>
    <property type="evidence" value="ECO:0007669"/>
    <property type="project" value="InterPro"/>
</dbReference>
<dbReference type="FunFam" id="1.10.8.50:FF:000001">
    <property type="entry name" value="30S ribosomal protein S13"/>
    <property type="match status" value="1"/>
</dbReference>
<dbReference type="SUPFAM" id="SSF46946">
    <property type="entry name" value="S13-like H2TH domain"/>
    <property type="match status" value="1"/>
</dbReference>
<dbReference type="PANTHER" id="PTHR10871:SF1">
    <property type="entry name" value="SMALL RIBOSOMAL SUBUNIT PROTEIN US13M"/>
    <property type="match status" value="1"/>
</dbReference>
<proteinExistence type="inferred from homology"/>
<evidence type="ECO:0000313" key="7">
    <source>
        <dbReference type="EMBL" id="CAF0753631.1"/>
    </source>
</evidence>
<gene>
    <name evidence="7" type="ORF">OVA965_LOCUS2158</name>
    <name evidence="8" type="ORF">TMI583_LOCUS2158</name>
</gene>
<dbReference type="GO" id="GO:0005829">
    <property type="term" value="C:cytosol"/>
    <property type="evidence" value="ECO:0007669"/>
    <property type="project" value="TreeGrafter"/>
</dbReference>
<dbReference type="InterPro" id="IPR010979">
    <property type="entry name" value="Ribosomal_uS13-like_H2TH"/>
</dbReference>
<name>A0A8S2GLP9_9BILA</name>
<dbReference type="Gene3D" id="4.10.910.10">
    <property type="entry name" value="30s ribosomal protein s13, domain 2"/>
    <property type="match status" value="1"/>
</dbReference>
<dbReference type="EMBL" id="CAJOBA010000442">
    <property type="protein sequence ID" value="CAF3532580.1"/>
    <property type="molecule type" value="Genomic_DNA"/>
</dbReference>
<evidence type="ECO:0000256" key="4">
    <source>
        <dbReference type="ARBA" id="ARBA00035166"/>
    </source>
</evidence>
<evidence type="ECO:0000256" key="5">
    <source>
        <dbReference type="ARBA" id="ARBA00035468"/>
    </source>
</evidence>
<dbReference type="GO" id="GO:0003723">
    <property type="term" value="F:RNA binding"/>
    <property type="evidence" value="ECO:0007669"/>
    <property type="project" value="InterPro"/>
</dbReference>
<comment type="caution">
    <text evidence="8">The sequence shown here is derived from an EMBL/GenBank/DDBJ whole genome shotgun (WGS) entry which is preliminary data.</text>
</comment>
<dbReference type="InterPro" id="IPR027437">
    <property type="entry name" value="Rbsml_uS13_C"/>
</dbReference>
<organism evidence="8 9">
    <name type="scientific">Didymodactylos carnosus</name>
    <dbReference type="NCBI Taxonomy" id="1234261"/>
    <lineage>
        <taxon>Eukaryota</taxon>
        <taxon>Metazoa</taxon>
        <taxon>Spiralia</taxon>
        <taxon>Gnathifera</taxon>
        <taxon>Rotifera</taxon>
        <taxon>Eurotatoria</taxon>
        <taxon>Bdelloidea</taxon>
        <taxon>Philodinida</taxon>
        <taxon>Philodinidae</taxon>
        <taxon>Didymodactylos</taxon>
    </lineage>
</organism>
<dbReference type="PANTHER" id="PTHR10871">
    <property type="entry name" value="30S RIBOSOMAL PROTEIN S13/40S RIBOSOMAL PROTEIN S18"/>
    <property type="match status" value="1"/>
</dbReference>
<dbReference type="PROSITE" id="PS50159">
    <property type="entry name" value="RIBOSOMAL_S13_2"/>
    <property type="match status" value="1"/>
</dbReference>